<keyword evidence="3" id="KW-1185">Reference proteome</keyword>
<reference evidence="2 3" key="1">
    <citation type="submission" date="2019-03" db="EMBL/GenBank/DDBJ databases">
        <title>Whole genome sequence of a novel Rubrobacter taiwanensis strain, isolated from Yellowstone National Park.</title>
        <authorList>
            <person name="Freed S."/>
            <person name="Ramaley R.F."/>
            <person name="Kyndt J.A."/>
        </authorList>
    </citation>
    <scope>NUCLEOTIDE SEQUENCE [LARGE SCALE GENOMIC DNA]</scope>
    <source>
        <strain evidence="2 3">Yellowstone</strain>
    </source>
</reference>
<dbReference type="RefSeq" id="WP_132689983.1">
    <property type="nucleotide sequence ID" value="NZ_SKBU01000012.1"/>
</dbReference>
<feature type="domain" description="Inositol 1,3,4-trisphosphate 5/6-kinase ATP-grasp" evidence="1">
    <location>
        <begin position="228"/>
        <end position="270"/>
    </location>
</feature>
<organism evidence="2 3">
    <name type="scientific">Rubrobacter taiwanensis</name>
    <dbReference type="NCBI Taxonomy" id="185139"/>
    <lineage>
        <taxon>Bacteria</taxon>
        <taxon>Bacillati</taxon>
        <taxon>Actinomycetota</taxon>
        <taxon>Rubrobacteria</taxon>
        <taxon>Rubrobacterales</taxon>
        <taxon>Rubrobacteraceae</taxon>
        <taxon>Rubrobacter</taxon>
    </lineage>
</organism>
<dbReference type="EMBL" id="SKBU01000012">
    <property type="protein sequence ID" value="TCJ18331.1"/>
    <property type="molecule type" value="Genomic_DNA"/>
</dbReference>
<proteinExistence type="predicted"/>
<gene>
    <name evidence="2" type="ORF">E0L93_06215</name>
</gene>
<evidence type="ECO:0000259" key="1">
    <source>
        <dbReference type="Pfam" id="PF05770"/>
    </source>
</evidence>
<dbReference type="GO" id="GO:0016879">
    <property type="term" value="F:ligase activity, forming carbon-nitrogen bonds"/>
    <property type="evidence" value="ECO:0007669"/>
    <property type="project" value="TreeGrafter"/>
</dbReference>
<comment type="caution">
    <text evidence="2">The sequence shown here is derived from an EMBL/GenBank/DDBJ whole genome shotgun (WGS) entry which is preliminary data.</text>
</comment>
<dbReference type="PANTHER" id="PTHR21621">
    <property type="entry name" value="RIBOSOMAL PROTEIN S6 MODIFICATION PROTEIN"/>
    <property type="match status" value="1"/>
</dbReference>
<dbReference type="Gene3D" id="3.30.470.20">
    <property type="entry name" value="ATP-grasp fold, B domain"/>
    <property type="match status" value="1"/>
</dbReference>
<accession>A0A4R1BLL7</accession>
<dbReference type="Pfam" id="PF05770">
    <property type="entry name" value="Ins134_P3_kin"/>
    <property type="match status" value="1"/>
</dbReference>
<protein>
    <recommendedName>
        <fullName evidence="1">Inositol 1,3,4-trisphosphate 5/6-kinase ATP-grasp domain-containing protein</fullName>
    </recommendedName>
</protein>
<name>A0A4R1BLL7_9ACTN</name>
<evidence type="ECO:0000313" key="3">
    <source>
        <dbReference type="Proteomes" id="UP000295244"/>
    </source>
</evidence>
<dbReference type="AlphaFoldDB" id="A0A4R1BLL7"/>
<dbReference type="SUPFAM" id="SSF56059">
    <property type="entry name" value="Glutathione synthetase ATP-binding domain-like"/>
    <property type="match status" value="1"/>
</dbReference>
<dbReference type="PANTHER" id="PTHR21621:SF0">
    <property type="entry name" value="BETA-CITRYLGLUTAMATE SYNTHASE B-RELATED"/>
    <property type="match status" value="1"/>
</dbReference>
<dbReference type="Proteomes" id="UP000295244">
    <property type="component" value="Unassembled WGS sequence"/>
</dbReference>
<sequence>MLRGRRIELWVEARNGAAAVNPVMRALLDRLEAAGARATVRVPEHELADPREERRPDLALLKSATTLALSRAVVAEASGTRFLNGARFTLRAHDKAATIARLAAAGLPVPETHLFVPGSDGRIPDSPGGWIVKPVRGVHGRGVAAHPDLKSALREPAGTKMPAGSCIVDDGTRLVQRRIGGDEPDVKAYVAGGRIFAGTKRFTPASYAADEIEPVELSGGTQEVVLAAGEALGLRLFGVDLRFESGQPFIIDANPFPGYRGFPEAVPVLLAEIEGALP</sequence>
<dbReference type="GO" id="GO:0005737">
    <property type="term" value="C:cytoplasm"/>
    <property type="evidence" value="ECO:0007669"/>
    <property type="project" value="TreeGrafter"/>
</dbReference>
<dbReference type="OrthoDB" id="4329754at2"/>
<dbReference type="InterPro" id="IPR040464">
    <property type="entry name" value="InsP(3)kin_ATP-grasp"/>
</dbReference>
<evidence type="ECO:0000313" key="2">
    <source>
        <dbReference type="EMBL" id="TCJ18331.1"/>
    </source>
</evidence>